<dbReference type="RefSeq" id="WP_013554627.1">
    <property type="nucleotide sequence ID" value="NC_014935.1"/>
</dbReference>
<evidence type="ECO:0000313" key="12">
    <source>
        <dbReference type="Proteomes" id="UP000008633"/>
    </source>
</evidence>
<dbReference type="NCBIfam" id="TIGR00326">
    <property type="entry name" value="eubact_ribD"/>
    <property type="match status" value="1"/>
</dbReference>
<dbReference type="PANTHER" id="PTHR11079:SF162">
    <property type="entry name" value="RIBOFLAVIN BIOSYNTHESIS PROTEIN PYRD, CHLOROPLASTIC"/>
    <property type="match status" value="1"/>
</dbReference>
<dbReference type="KEGG" id="nsa:Nitsa_1695"/>
<gene>
    <name evidence="11" type="ordered locus">Nitsa_1695</name>
</gene>
<dbReference type="InterPro" id="IPR004794">
    <property type="entry name" value="Eubact_RibD"/>
</dbReference>
<reference evidence="12" key="2">
    <citation type="submission" date="2011-01" db="EMBL/GenBank/DDBJ databases">
        <title>The complete genome of Nitratifractor salsuginis DSM 16511.</title>
        <authorList>
            <consortium name="US DOE Joint Genome Institute (JGI-PGF)"/>
            <person name="Lucas S."/>
            <person name="Copeland A."/>
            <person name="Lapidus A."/>
            <person name="Bruce D."/>
            <person name="Goodwin L."/>
            <person name="Pitluck S."/>
            <person name="Kyrpides N."/>
            <person name="Mavromatis K."/>
            <person name="Ivanova N."/>
            <person name="Mikhailova N."/>
            <person name="Zeytun A."/>
            <person name="Detter J.C."/>
            <person name="Tapia R."/>
            <person name="Han C."/>
            <person name="Land M."/>
            <person name="Hauser L."/>
            <person name="Markowitz V."/>
            <person name="Cheng J.-F."/>
            <person name="Hugenholtz P."/>
            <person name="Woyke T."/>
            <person name="Wu D."/>
            <person name="Tindall B."/>
            <person name="Schuetze A."/>
            <person name="Brambilla E."/>
            <person name="Klenk H.-P."/>
            <person name="Eisen J.A."/>
        </authorList>
    </citation>
    <scope>NUCLEOTIDE SEQUENCE [LARGE SCALE GENOMIC DNA]</scope>
    <source>
        <strain evidence="12">DSM 16511 / JCM 12458 / E9I37-1</strain>
    </source>
</reference>
<dbReference type="SUPFAM" id="SSF53597">
    <property type="entry name" value="Dihydrofolate reductase-like"/>
    <property type="match status" value="1"/>
</dbReference>
<evidence type="ECO:0000256" key="4">
    <source>
        <dbReference type="ARBA" id="ARBA00005259"/>
    </source>
</evidence>
<dbReference type="Gene3D" id="3.40.430.10">
    <property type="entry name" value="Dihydrofolate Reductase, subunit A"/>
    <property type="match status" value="1"/>
</dbReference>
<dbReference type="PANTHER" id="PTHR11079">
    <property type="entry name" value="CYTOSINE DEAMINASE FAMILY MEMBER"/>
    <property type="match status" value="1"/>
</dbReference>
<dbReference type="GO" id="GO:0008835">
    <property type="term" value="F:diaminohydroxyphosphoribosylaminopyrimidine deaminase activity"/>
    <property type="evidence" value="ECO:0007669"/>
    <property type="project" value="UniProtKB-EC"/>
</dbReference>
<dbReference type="Gene3D" id="3.40.140.10">
    <property type="entry name" value="Cytidine Deaminase, domain 2"/>
    <property type="match status" value="1"/>
</dbReference>
<evidence type="ECO:0000256" key="6">
    <source>
        <dbReference type="ARBA" id="ARBA00012766"/>
    </source>
</evidence>
<evidence type="ECO:0000256" key="9">
    <source>
        <dbReference type="ARBA" id="ARBA00023268"/>
    </source>
</evidence>
<dbReference type="InterPro" id="IPR002734">
    <property type="entry name" value="RibDG_C"/>
</dbReference>
<feature type="domain" description="CMP/dCMP-type deaminase" evidence="10">
    <location>
        <begin position="3"/>
        <end position="141"/>
    </location>
</feature>
<comment type="similarity">
    <text evidence="5">In the C-terminal section; belongs to the HTP reductase family.</text>
</comment>
<dbReference type="eggNOG" id="COG1985">
    <property type="taxonomic scope" value="Bacteria"/>
</dbReference>
<evidence type="ECO:0000313" key="11">
    <source>
        <dbReference type="EMBL" id="ADV46941.1"/>
    </source>
</evidence>
<name>E6X179_NITSE</name>
<dbReference type="PROSITE" id="PS51747">
    <property type="entry name" value="CYT_DCMP_DEAMINASES_2"/>
    <property type="match status" value="1"/>
</dbReference>
<dbReference type="GO" id="GO:0008703">
    <property type="term" value="F:5-amino-6-(5-phosphoribosylamino)uracil reductase activity"/>
    <property type="evidence" value="ECO:0007669"/>
    <property type="project" value="UniProtKB-EC"/>
</dbReference>
<dbReference type="InterPro" id="IPR002125">
    <property type="entry name" value="CMP_dCMP_dom"/>
</dbReference>
<evidence type="ECO:0000256" key="1">
    <source>
        <dbReference type="ARBA" id="ARBA00002151"/>
    </source>
</evidence>
<reference evidence="11 12" key="1">
    <citation type="journal article" date="2011" name="Stand. Genomic Sci.">
        <title>Complete genome sequence of Nitratifractor salsuginis type strain (E9I37-1).</title>
        <authorList>
            <person name="Anderson I."/>
            <person name="Sikorski J."/>
            <person name="Zeytun A."/>
            <person name="Nolan M."/>
            <person name="Lapidus A."/>
            <person name="Lucas S."/>
            <person name="Hammon N."/>
            <person name="Deshpande S."/>
            <person name="Cheng J.F."/>
            <person name="Tapia R."/>
            <person name="Han C."/>
            <person name="Goodwin L."/>
            <person name="Pitluck S."/>
            <person name="Liolios K."/>
            <person name="Pagani I."/>
            <person name="Ivanova N."/>
            <person name="Huntemann M."/>
            <person name="Mavromatis K."/>
            <person name="Ovchinikova G."/>
            <person name="Pati A."/>
            <person name="Chen A."/>
            <person name="Palaniappan K."/>
            <person name="Land M."/>
            <person name="Hauser L."/>
            <person name="Brambilla E.M."/>
            <person name="Ngatchou-Djao O.D."/>
            <person name="Rohde M."/>
            <person name="Tindall B.J."/>
            <person name="Goker M."/>
            <person name="Detter J.C."/>
            <person name="Woyke T."/>
            <person name="Bristow J."/>
            <person name="Eisen J.A."/>
            <person name="Markowitz V."/>
            <person name="Hugenholtz P."/>
            <person name="Klenk H.P."/>
            <person name="Kyrpides N.C."/>
        </authorList>
    </citation>
    <scope>NUCLEOTIDE SEQUENCE [LARGE SCALE GENOMIC DNA]</scope>
    <source>
        <strain evidence="12">DSM 16511 / JCM 12458 / E9I37-1</strain>
    </source>
</reference>
<keyword evidence="12" id="KW-1185">Reference proteome</keyword>
<dbReference type="Pfam" id="PF01872">
    <property type="entry name" value="RibD_C"/>
    <property type="match status" value="1"/>
</dbReference>
<keyword evidence="11" id="KW-0378">Hydrolase</keyword>
<comment type="function">
    <text evidence="1">Converts 2,5-diamino-6-(ribosylamino)-4(3h)-pyrimidinone 5'-phosphate into 5-amino-6-(ribosylamino)-2,4(1h,3h)-pyrimidinedione 5'-phosphate.</text>
</comment>
<evidence type="ECO:0000259" key="10">
    <source>
        <dbReference type="PROSITE" id="PS51747"/>
    </source>
</evidence>
<dbReference type="UniPathway" id="UPA00275">
    <property type="reaction ID" value="UER00401"/>
</dbReference>
<organism evidence="11 12">
    <name type="scientific">Nitratifractor salsuginis (strain DSM 16511 / JCM 12458 / E9I37-1)</name>
    <dbReference type="NCBI Taxonomy" id="749222"/>
    <lineage>
        <taxon>Bacteria</taxon>
        <taxon>Pseudomonadati</taxon>
        <taxon>Campylobacterota</taxon>
        <taxon>Epsilonproteobacteria</taxon>
        <taxon>Campylobacterales</taxon>
        <taxon>Sulfurovaceae</taxon>
        <taxon>Nitratifractor</taxon>
    </lineage>
</organism>
<evidence type="ECO:0000256" key="5">
    <source>
        <dbReference type="ARBA" id="ARBA00007417"/>
    </source>
</evidence>
<dbReference type="CDD" id="cd01284">
    <property type="entry name" value="Riboflavin_deaminase-reductase"/>
    <property type="match status" value="1"/>
</dbReference>
<dbReference type="InterPro" id="IPR024072">
    <property type="entry name" value="DHFR-like_dom_sf"/>
</dbReference>
<dbReference type="Proteomes" id="UP000008633">
    <property type="component" value="Chromosome"/>
</dbReference>
<dbReference type="EC" id="1.1.1.193" evidence="7"/>
<dbReference type="GO" id="GO:0009231">
    <property type="term" value="P:riboflavin biosynthetic process"/>
    <property type="evidence" value="ECO:0007669"/>
    <property type="project" value="UniProtKB-UniPathway"/>
</dbReference>
<sequence length="336" mass="37614">MKIDDRFYMQLALGEAWRYQGLTYPNPAVGCCVVKEGRILAVEAHHKAGESHAELWAMLAAYEALEGREAAVDSADADAVYDFLQTVPEELFRGVSLYVTLEPCAHHGRTPSCAWALSRFPLHRVVVATADPIPGHGGGLEILADHGIEVATGVCEEEARELLEPFLIWQERAFVLFKLAQTTNGRIGGGYLSSPESLEHVHRLRAVVDELLIGGSTVRTDRPTLDCRFVDQKRAPNVCIYSRQNEFDRSIPLFGVSDRQVRITDDIEPLLDRPSFLLVEGGEGMLKALQDRIDWLLLYQTPKLSAHPLSYNVDQKLKYLHHASIGVDLILWSRFE</sequence>
<dbReference type="HOGENOM" id="CLU_036590_3_0_7"/>
<accession>E6X179</accession>
<dbReference type="SUPFAM" id="SSF53927">
    <property type="entry name" value="Cytidine deaminase-like"/>
    <property type="match status" value="1"/>
</dbReference>
<dbReference type="Pfam" id="PF00383">
    <property type="entry name" value="dCMP_cyt_deam_1"/>
    <property type="match status" value="1"/>
</dbReference>
<comment type="pathway">
    <text evidence="2">Cofactor biosynthesis; riboflavin biosynthesis; 5-amino-6-(D-ribitylamino)uracil from GTP: step 2/4.</text>
</comment>
<evidence type="ECO:0000256" key="8">
    <source>
        <dbReference type="ARBA" id="ARBA00019930"/>
    </source>
</evidence>
<dbReference type="EC" id="3.5.4.26" evidence="6"/>
<comment type="pathway">
    <text evidence="3">Cofactor biosynthesis; riboflavin biosynthesis; 5-amino-6-(D-ribitylamino)uracil from GTP: step 3/4.</text>
</comment>
<keyword evidence="9" id="KW-0511">Multifunctional enzyme</keyword>
<proteinExistence type="inferred from homology"/>
<dbReference type="eggNOG" id="COG0117">
    <property type="taxonomic scope" value="Bacteria"/>
</dbReference>
<comment type="similarity">
    <text evidence="4">In the N-terminal section; belongs to the cytidine and deoxycytidylate deaminase family.</text>
</comment>
<evidence type="ECO:0000256" key="3">
    <source>
        <dbReference type="ARBA" id="ARBA00004910"/>
    </source>
</evidence>
<protein>
    <recommendedName>
        <fullName evidence="8">Riboflavin biosynthesis protein RibD</fullName>
        <ecNumber evidence="7">1.1.1.193</ecNumber>
        <ecNumber evidence="6">3.5.4.26</ecNumber>
    </recommendedName>
</protein>
<evidence type="ECO:0000256" key="7">
    <source>
        <dbReference type="ARBA" id="ARBA00013173"/>
    </source>
</evidence>
<dbReference type="InterPro" id="IPR016193">
    <property type="entry name" value="Cytidine_deaminase-like"/>
</dbReference>
<evidence type="ECO:0000256" key="2">
    <source>
        <dbReference type="ARBA" id="ARBA00004882"/>
    </source>
</evidence>
<dbReference type="AlphaFoldDB" id="E6X179"/>
<dbReference type="STRING" id="749222.Nitsa_1695"/>
<dbReference type="EMBL" id="CP002452">
    <property type="protein sequence ID" value="ADV46941.1"/>
    <property type="molecule type" value="Genomic_DNA"/>
</dbReference>